<gene>
    <name evidence="1" type="ORF">N8E88_04635</name>
</gene>
<keyword evidence="2" id="KW-1185">Reference proteome</keyword>
<dbReference type="Proteomes" id="UP001061991">
    <property type="component" value="Plasmid p_unnamed2"/>
</dbReference>
<evidence type="ECO:0000313" key="2">
    <source>
        <dbReference type="Proteomes" id="UP001061991"/>
    </source>
</evidence>
<geneLocation type="plasmid" evidence="1 2">
    <name>p_unnamed2</name>
</geneLocation>
<keyword evidence="1" id="KW-0614">Plasmid</keyword>
<protein>
    <submittedName>
        <fullName evidence="1">Uncharacterized protein</fullName>
    </submittedName>
</protein>
<name>A0ACD4CWX8_9HYPH</name>
<accession>A0ACD4CWX8</accession>
<organism evidence="1 2">
    <name type="scientific">Phyllobacterium zundukense</name>
    <dbReference type="NCBI Taxonomy" id="1867719"/>
    <lineage>
        <taxon>Bacteria</taxon>
        <taxon>Pseudomonadati</taxon>
        <taxon>Pseudomonadota</taxon>
        <taxon>Alphaproteobacteria</taxon>
        <taxon>Hyphomicrobiales</taxon>
        <taxon>Phyllobacteriaceae</taxon>
        <taxon>Phyllobacterium</taxon>
    </lineage>
</organism>
<proteinExistence type="predicted"/>
<evidence type="ECO:0000313" key="1">
    <source>
        <dbReference type="EMBL" id="UXN58117.1"/>
    </source>
</evidence>
<sequence length="109" mass="11993">MLKNVLVALPLIAWFSSTASADPATLPKPYSVKIWIGKPRALSPDGPDRYPRATPGEGSDSWLFAMTVSNSGRTTPRILWLLFRFSGLMVFGLRRIKRSRAMSIGDAQG</sequence>
<dbReference type="EMBL" id="CP104971">
    <property type="protein sequence ID" value="UXN58117.1"/>
    <property type="molecule type" value="Genomic_DNA"/>
</dbReference>
<reference evidence="1" key="1">
    <citation type="submission" date="2022-09" db="EMBL/GenBank/DDBJ databases">
        <title>Interaction between co-microsymbionts with complementary sets of symbiotic genes in legume-rhizobium systems.</title>
        <authorList>
            <person name="Safronova V."/>
            <person name="Sazanova A."/>
            <person name="Afonin A."/>
            <person name="Chirak E."/>
        </authorList>
    </citation>
    <scope>NUCLEOTIDE SEQUENCE</scope>
    <source>
        <strain evidence="1">A18/3m</strain>
    </source>
</reference>